<dbReference type="Gene3D" id="3.40.630.10">
    <property type="entry name" value="Zn peptidases"/>
    <property type="match status" value="1"/>
</dbReference>
<keyword evidence="1" id="KW-1133">Transmembrane helix</keyword>
<comment type="caution">
    <text evidence="2">The sequence shown here is derived from an EMBL/GenBank/DDBJ whole genome shotgun (WGS) entry which is preliminary data.</text>
</comment>
<evidence type="ECO:0000256" key="1">
    <source>
        <dbReference type="SAM" id="Phobius"/>
    </source>
</evidence>
<dbReference type="PANTHER" id="PTHR13304:SF0">
    <property type="entry name" value="GLYCOSYLPHOSPHATIDYLINOSITOL ANCHOR ATTACHMENT 1 PROTEIN"/>
    <property type="match status" value="1"/>
</dbReference>
<feature type="transmembrane region" description="Helical" evidence="1">
    <location>
        <begin position="480"/>
        <end position="500"/>
    </location>
</feature>
<evidence type="ECO:0000313" key="3">
    <source>
        <dbReference type="Proteomes" id="UP000777482"/>
    </source>
</evidence>
<gene>
    <name evidence="2" type="primary">GAA1</name>
    <name evidence="2" type="ORF">C6P46_004900</name>
</gene>
<keyword evidence="1" id="KW-0812">Transmembrane</keyword>
<dbReference type="AlphaFoldDB" id="A0A9P6W6W2"/>
<dbReference type="OrthoDB" id="445301at2759"/>
<feature type="transmembrane region" description="Helical" evidence="1">
    <location>
        <begin position="619"/>
        <end position="639"/>
    </location>
</feature>
<reference evidence="2 3" key="1">
    <citation type="submission" date="2020-11" db="EMBL/GenBank/DDBJ databases">
        <title>Kefir isolates.</title>
        <authorList>
            <person name="Marcisauskas S."/>
            <person name="Kim Y."/>
            <person name="Blasche S."/>
        </authorList>
    </citation>
    <scope>NUCLEOTIDE SEQUENCE [LARGE SCALE GENOMIC DNA]</scope>
    <source>
        <strain evidence="2 3">KR</strain>
    </source>
</reference>
<feature type="transmembrane region" description="Helical" evidence="1">
    <location>
        <begin position="406"/>
        <end position="426"/>
    </location>
</feature>
<feature type="transmembrane region" description="Helical" evidence="1">
    <location>
        <begin position="38"/>
        <end position="59"/>
    </location>
</feature>
<keyword evidence="1" id="KW-0472">Membrane</keyword>
<evidence type="ECO:0000313" key="2">
    <source>
        <dbReference type="EMBL" id="KAG0666333.1"/>
    </source>
</evidence>
<feature type="transmembrane region" description="Helical" evidence="1">
    <location>
        <begin position="447"/>
        <end position="468"/>
    </location>
</feature>
<proteinExistence type="predicted"/>
<accession>A0A9P6W6W2</accession>
<dbReference type="EMBL" id="PUHQ01000005">
    <property type="protein sequence ID" value="KAG0666333.1"/>
    <property type="molecule type" value="Genomic_DNA"/>
</dbReference>
<feature type="transmembrane region" description="Helical" evidence="1">
    <location>
        <begin position="520"/>
        <end position="538"/>
    </location>
</feature>
<dbReference type="GO" id="GO:0042765">
    <property type="term" value="C:GPI-anchor transamidase complex"/>
    <property type="evidence" value="ECO:0007669"/>
    <property type="project" value="InterPro"/>
</dbReference>
<feature type="transmembrane region" description="Helical" evidence="1">
    <location>
        <begin position="582"/>
        <end position="599"/>
    </location>
</feature>
<name>A0A9P6W6W2_RHOMI</name>
<dbReference type="PANTHER" id="PTHR13304">
    <property type="entry name" value="GLYCOSYLPHOSPHATIDYLINOSITOL ANCHOR ATTACHMENT 1 PROTEIN"/>
    <property type="match status" value="1"/>
</dbReference>
<dbReference type="Proteomes" id="UP000777482">
    <property type="component" value="Unassembled WGS sequence"/>
</dbReference>
<feature type="transmembrane region" description="Helical" evidence="1">
    <location>
        <begin position="544"/>
        <end position="561"/>
    </location>
</feature>
<keyword evidence="3" id="KW-1185">Reference proteome</keyword>
<sequence length="643" mass="70590">MISPIRRILDRRRTQKPVDEAETLRQALKRRQAIVERILAFAPLLRTLLVLAGLLYTLALPHKSLGRGHYVDENALQPGQVNTYWNWADVHVADRYADNVATWSELSPDRRSRAIKEAFQELGLPAVQQPYRFDLSSTSNVSGINTYAILAAPKTDGTEALVIGASWLSRATDEAGERRINVRGVALLLAIANYFKKYSMWSKDIIFVVADGYIDGMQAWLDAYHGNGQSKRLPLTTGPIWAAINLDYPHHSFSHIGLYFEGANGHLPNMDLINSASRILHHTGIQPLLHTYNSHDDQHPLIKSVSEALPQVVRSEVKTYLHGAANLFRQVALGADSRVLGPEGSFGRYRIDAIALFGVPAEGPHGFHALGRATESLVRSLNNLLERLHASVFLYLMTSVDTFISVSNYLAAPILIGAGLTIDGLITWSQASASANNKSGVAKEKPVLLAMILLGVAALVGSLEVALIARLDPHQRLPEYLSAGLLSLHLFTPLLVVNILKSPTMASLTAPQRGVSSTSLSTTLRAVVLLASGLLISITATLNFGWSLFAAVYLAVVAFLIPPLYRRYSLRRQTFRRRMQQFALALASPAGLWTVWRIGRREAAETWLQELLRDWHVGGGWGLPVAVGLVGPLVLLQAVSVQL</sequence>
<dbReference type="GO" id="GO:0016255">
    <property type="term" value="P:attachment of GPI anchor to protein"/>
    <property type="evidence" value="ECO:0007669"/>
    <property type="project" value="TreeGrafter"/>
</dbReference>
<protein>
    <submittedName>
        <fullName evidence="2">Glycosyl phosphatidyl inositol protein transamidase complex subunit</fullName>
    </submittedName>
</protein>
<dbReference type="Pfam" id="PF04114">
    <property type="entry name" value="Gaa1"/>
    <property type="match status" value="1"/>
</dbReference>
<dbReference type="InterPro" id="IPR007246">
    <property type="entry name" value="Gaa1"/>
</dbReference>
<organism evidence="2 3">
    <name type="scientific">Rhodotorula mucilaginosa</name>
    <name type="common">Yeast</name>
    <name type="synonym">Rhodotorula rubra</name>
    <dbReference type="NCBI Taxonomy" id="5537"/>
    <lineage>
        <taxon>Eukaryota</taxon>
        <taxon>Fungi</taxon>
        <taxon>Dikarya</taxon>
        <taxon>Basidiomycota</taxon>
        <taxon>Pucciniomycotina</taxon>
        <taxon>Microbotryomycetes</taxon>
        <taxon>Sporidiobolales</taxon>
        <taxon>Sporidiobolaceae</taxon>
        <taxon>Rhodotorula</taxon>
    </lineage>
</organism>